<keyword evidence="7" id="KW-0012">Acyltransferase</keyword>
<keyword evidence="8" id="KW-1185">Reference proteome</keyword>
<dbReference type="PANTHER" id="PTHR13943">
    <property type="entry name" value="HRAS-LIKE SUPPRESSOR - RELATED"/>
    <property type="match status" value="1"/>
</dbReference>
<keyword evidence="3" id="KW-0378">Hydrolase</keyword>
<gene>
    <name evidence="7" type="ORF">FSCOSCO3_A028228</name>
</gene>
<dbReference type="Pfam" id="PF04970">
    <property type="entry name" value="LRAT"/>
    <property type="match status" value="1"/>
</dbReference>
<evidence type="ECO:0000256" key="3">
    <source>
        <dbReference type="ARBA" id="ARBA00022801"/>
    </source>
</evidence>
<evidence type="ECO:0000313" key="7">
    <source>
        <dbReference type="EMBL" id="CAK6965380.1"/>
    </source>
</evidence>
<dbReference type="SUPFAM" id="SSF54001">
    <property type="entry name" value="Cysteine proteinases"/>
    <property type="match status" value="1"/>
</dbReference>
<evidence type="ECO:0000256" key="1">
    <source>
        <dbReference type="ARBA" id="ARBA00007824"/>
    </source>
</evidence>
<evidence type="ECO:0000313" key="8">
    <source>
        <dbReference type="Proteomes" id="UP001314229"/>
    </source>
</evidence>
<dbReference type="GO" id="GO:0004623">
    <property type="term" value="F:phospholipase A2 activity"/>
    <property type="evidence" value="ECO:0007669"/>
    <property type="project" value="TreeGrafter"/>
</dbReference>
<name>A0AAV1P2C1_SCOSC</name>
<feature type="transmembrane region" description="Helical" evidence="5">
    <location>
        <begin position="142"/>
        <end position="160"/>
    </location>
</feature>
<dbReference type="EMBL" id="CAWUFR010000082">
    <property type="protein sequence ID" value="CAK6965380.1"/>
    <property type="molecule type" value="Genomic_DNA"/>
</dbReference>
<evidence type="ECO:0000256" key="5">
    <source>
        <dbReference type="SAM" id="Phobius"/>
    </source>
</evidence>
<keyword evidence="2" id="KW-0808">Transferase</keyword>
<dbReference type="AlphaFoldDB" id="A0AAV1P2C1"/>
<feature type="domain" description="LRAT" evidence="6">
    <location>
        <begin position="16"/>
        <end position="134"/>
    </location>
</feature>
<organism evidence="7 8">
    <name type="scientific">Scomber scombrus</name>
    <name type="common">Atlantic mackerel</name>
    <name type="synonym">Scomber vernalis</name>
    <dbReference type="NCBI Taxonomy" id="13677"/>
    <lineage>
        <taxon>Eukaryota</taxon>
        <taxon>Metazoa</taxon>
        <taxon>Chordata</taxon>
        <taxon>Craniata</taxon>
        <taxon>Vertebrata</taxon>
        <taxon>Euteleostomi</taxon>
        <taxon>Actinopterygii</taxon>
        <taxon>Neopterygii</taxon>
        <taxon>Teleostei</taxon>
        <taxon>Neoteleostei</taxon>
        <taxon>Acanthomorphata</taxon>
        <taxon>Pelagiaria</taxon>
        <taxon>Scombriformes</taxon>
        <taxon>Scombridae</taxon>
        <taxon>Scomber</taxon>
    </lineage>
</organism>
<evidence type="ECO:0000256" key="2">
    <source>
        <dbReference type="ARBA" id="ARBA00022679"/>
    </source>
</evidence>
<dbReference type="InterPro" id="IPR051496">
    <property type="entry name" value="H-rev107_PLA/AT"/>
</dbReference>
<dbReference type="Proteomes" id="UP001314229">
    <property type="component" value="Unassembled WGS sequence"/>
</dbReference>
<proteinExistence type="inferred from homology"/>
<keyword evidence="5" id="KW-0812">Transmembrane</keyword>
<dbReference type="InterPro" id="IPR038765">
    <property type="entry name" value="Papain-like_cys_pep_sf"/>
</dbReference>
<keyword evidence="5" id="KW-0472">Membrane</keyword>
<comment type="caution">
    <text evidence="7">The sequence shown here is derived from an EMBL/GenBank/DDBJ whole genome shotgun (WGS) entry which is preliminary data.</text>
</comment>
<dbReference type="InterPro" id="IPR007053">
    <property type="entry name" value="LRAT_dom"/>
</dbReference>
<keyword evidence="4" id="KW-0443">Lipid metabolism</keyword>
<evidence type="ECO:0000259" key="6">
    <source>
        <dbReference type="PROSITE" id="PS51934"/>
    </source>
</evidence>
<dbReference type="GO" id="GO:0016410">
    <property type="term" value="F:N-acyltransferase activity"/>
    <property type="evidence" value="ECO:0007669"/>
    <property type="project" value="TreeGrafter"/>
</dbReference>
<dbReference type="GO" id="GO:0008970">
    <property type="term" value="F:phospholipase A1 activity"/>
    <property type="evidence" value="ECO:0007669"/>
    <property type="project" value="TreeGrafter"/>
</dbReference>
<comment type="similarity">
    <text evidence="1">Belongs to the H-rev107 family.</text>
</comment>
<dbReference type="GO" id="GO:0070292">
    <property type="term" value="P:N-acylphosphatidylethanolamine metabolic process"/>
    <property type="evidence" value="ECO:0007669"/>
    <property type="project" value="TreeGrafter"/>
</dbReference>
<dbReference type="PROSITE" id="PS51934">
    <property type="entry name" value="LRAT"/>
    <property type="match status" value="1"/>
</dbReference>
<keyword evidence="5" id="KW-1133">Transmembrane helix</keyword>
<dbReference type="Gene3D" id="3.90.1720.10">
    <property type="entry name" value="endopeptidase domain like (from Nostoc punctiforme)"/>
    <property type="match status" value="1"/>
</dbReference>
<dbReference type="GO" id="GO:0005737">
    <property type="term" value="C:cytoplasm"/>
    <property type="evidence" value="ECO:0007669"/>
    <property type="project" value="TreeGrafter"/>
</dbReference>
<dbReference type="PANTHER" id="PTHR13943:SF77">
    <property type="entry name" value="LRAT DOMAIN-CONTAINING PROTEIN"/>
    <property type="match status" value="1"/>
</dbReference>
<evidence type="ECO:0000256" key="4">
    <source>
        <dbReference type="ARBA" id="ARBA00023098"/>
    </source>
</evidence>
<accession>A0AAV1P2C1</accession>
<reference evidence="7 8" key="1">
    <citation type="submission" date="2024-01" db="EMBL/GenBank/DDBJ databases">
        <authorList>
            <person name="Alioto T."/>
            <person name="Alioto T."/>
            <person name="Gomez Garrido J."/>
        </authorList>
    </citation>
    <scope>NUCLEOTIDE SEQUENCE [LARGE SCALE GENOMIC DNA]</scope>
</reference>
<sequence>MISKSKVVQNLKPGDLIEIFRDNFQHWAVYVGNGYVVELVVMEITSSGVSSAVSGGVAGAVRKIKLQDVVNRDKWQKNNAKHPRNDNTLKPRPEQEIVNEALSYVGKDMNYTVATWNCEHFATWCRYGTGLSLQVKKTVKTASGLGVLGLLGSFVSGAMISNVPGSYSS</sequence>
<protein>
    <submittedName>
        <fullName evidence="7">Phospholipase A and acyltransferase 4-like</fullName>
    </submittedName>
</protein>